<evidence type="ECO:0000256" key="1">
    <source>
        <dbReference type="SAM" id="SignalP"/>
    </source>
</evidence>
<evidence type="ECO:0008006" key="4">
    <source>
        <dbReference type="Google" id="ProtNLM"/>
    </source>
</evidence>
<organism evidence="2 3">
    <name type="scientific">Kitasatospora cathayae</name>
    <dbReference type="NCBI Taxonomy" id="3004092"/>
    <lineage>
        <taxon>Bacteria</taxon>
        <taxon>Bacillati</taxon>
        <taxon>Actinomycetota</taxon>
        <taxon>Actinomycetes</taxon>
        <taxon>Kitasatosporales</taxon>
        <taxon>Streptomycetaceae</taxon>
        <taxon>Kitasatospora</taxon>
    </lineage>
</organism>
<dbReference type="RefSeq" id="WP_270145821.1">
    <property type="nucleotide sequence ID" value="NZ_CP115450.1"/>
</dbReference>
<dbReference type="Proteomes" id="UP001212821">
    <property type="component" value="Chromosome"/>
</dbReference>
<accession>A0ABY7Q5F6</accession>
<evidence type="ECO:0000313" key="2">
    <source>
        <dbReference type="EMBL" id="WBP87947.1"/>
    </source>
</evidence>
<feature type="signal peptide" evidence="1">
    <location>
        <begin position="1"/>
        <end position="30"/>
    </location>
</feature>
<sequence>MTGMRRFVRKFVLPLAAAAAVLGVVSLANAADSHDAIAVKAAVTVADDISWQ</sequence>
<gene>
    <name evidence="2" type="ORF">O1G21_20270</name>
</gene>
<evidence type="ECO:0000313" key="3">
    <source>
        <dbReference type="Proteomes" id="UP001212821"/>
    </source>
</evidence>
<keyword evidence="1" id="KW-0732">Signal</keyword>
<dbReference type="EMBL" id="CP115450">
    <property type="protein sequence ID" value="WBP87947.1"/>
    <property type="molecule type" value="Genomic_DNA"/>
</dbReference>
<keyword evidence="3" id="KW-1185">Reference proteome</keyword>
<feature type="chain" id="PRO_5046841038" description="ABC transporter substrate-binding protein" evidence="1">
    <location>
        <begin position="31"/>
        <end position="52"/>
    </location>
</feature>
<protein>
    <recommendedName>
        <fullName evidence="4">ABC transporter substrate-binding protein</fullName>
    </recommendedName>
</protein>
<name>A0ABY7Q5F6_9ACTN</name>
<reference evidence="3" key="1">
    <citation type="submission" date="2022-12" db="EMBL/GenBank/DDBJ databases">
        <authorList>
            <person name="Mo P."/>
        </authorList>
    </citation>
    <scope>NUCLEOTIDE SEQUENCE [LARGE SCALE GENOMIC DNA]</scope>
    <source>
        <strain evidence="3">HUAS 3-15</strain>
    </source>
</reference>
<proteinExistence type="predicted"/>